<feature type="transmembrane region" description="Helical" evidence="1">
    <location>
        <begin position="267"/>
        <end position="287"/>
    </location>
</feature>
<organism evidence="2 3">
    <name type="scientific">Pseudoalteromonas aliena</name>
    <dbReference type="NCBI Taxonomy" id="247523"/>
    <lineage>
        <taxon>Bacteria</taxon>
        <taxon>Pseudomonadati</taxon>
        <taxon>Pseudomonadota</taxon>
        <taxon>Gammaproteobacteria</taxon>
        <taxon>Alteromonadales</taxon>
        <taxon>Pseudoalteromonadaceae</taxon>
        <taxon>Pseudoalteromonas</taxon>
    </lineage>
</organism>
<gene>
    <name evidence="2" type="ORF">B0W48_00745</name>
</gene>
<dbReference type="GO" id="GO:0005886">
    <property type="term" value="C:plasma membrane"/>
    <property type="evidence" value="ECO:0007669"/>
    <property type="project" value="TreeGrafter"/>
</dbReference>
<dbReference type="Proteomes" id="UP000188243">
    <property type="component" value="Chromosome"/>
</dbReference>
<feature type="transmembrane region" description="Helical" evidence="1">
    <location>
        <begin position="663"/>
        <end position="680"/>
    </location>
</feature>
<dbReference type="PANTHER" id="PTHR33406">
    <property type="entry name" value="MEMBRANE PROTEIN MJ1562-RELATED"/>
    <property type="match status" value="1"/>
</dbReference>
<proteinExistence type="predicted"/>
<feature type="transmembrane region" description="Helical" evidence="1">
    <location>
        <begin position="241"/>
        <end position="260"/>
    </location>
</feature>
<protein>
    <submittedName>
        <fullName evidence="2">Transporter</fullName>
    </submittedName>
</protein>
<dbReference type="STRING" id="247523.B0W48_00745"/>
<feature type="transmembrane region" description="Helical" evidence="1">
    <location>
        <begin position="359"/>
        <end position="381"/>
    </location>
</feature>
<evidence type="ECO:0000313" key="3">
    <source>
        <dbReference type="Proteomes" id="UP000188243"/>
    </source>
</evidence>
<dbReference type="KEGG" id="paln:B0W48_00745"/>
<keyword evidence="1" id="KW-0472">Membrane</keyword>
<dbReference type="EMBL" id="CP019628">
    <property type="protein sequence ID" value="AQP98448.1"/>
    <property type="molecule type" value="Genomic_DNA"/>
</dbReference>
<feature type="transmembrane region" description="Helical" evidence="1">
    <location>
        <begin position="610"/>
        <end position="628"/>
    </location>
</feature>
<dbReference type="SUPFAM" id="SSF82866">
    <property type="entry name" value="Multidrug efflux transporter AcrB transmembrane domain"/>
    <property type="match status" value="2"/>
</dbReference>
<feature type="transmembrane region" description="Helical" evidence="1">
    <location>
        <begin position="717"/>
        <end position="740"/>
    </location>
</feature>
<dbReference type="AlphaFoldDB" id="A0A1Q2GTJ5"/>
<feature type="transmembrane region" description="Helical" evidence="1">
    <location>
        <begin position="692"/>
        <end position="711"/>
    </location>
</feature>
<feature type="transmembrane region" description="Helical" evidence="1">
    <location>
        <begin position="401"/>
        <end position="426"/>
    </location>
</feature>
<name>A0A1Q2GTJ5_9GAMM</name>
<dbReference type="Gene3D" id="1.20.1640.10">
    <property type="entry name" value="Multidrug efflux transporter AcrB transmembrane domain"/>
    <property type="match status" value="2"/>
</dbReference>
<sequence length="746" mass="83071">MTKRITVIVGWFSSLVLLFAAAFWLSKPTFSADMFSLLPKSHSQIAYAEDVFFQQNANRIMFSFAGNNKNKAFDDFQKWLDDNAIKSTFNFPSVNDLAQTFSPFKHALLSDTYKQTLSNKTTFEHYYLEQLNQLGNPFVSATLSKDISLSLAAFIEDNLKQSQLFTLKRGRLTRRLRGVEHRIILANLAPENLGVNKSIELAEAILKKINALNEAYPNLTMTYSGVLFHTAENAKQAKYEMSLFGGISLLALIAMVFWVFRRLNSILLASFTVLSALIGGAIAMVLLFNTIHLLTLVFAVTLIGIAIDYAFHGMTDLAKKEHEKGYSKGTQSALLLSLITTTLGYCCLLGAPLTLLSQVGVFVIAGLVSAWLFTVLVLPLWQSTLTLSPSSLLMSKKLINVFEYCNHLKTPILITLLAFISALFLIKPISFNDDVKLLNASSDHLMLNEKKHLLLLGQWDSQIVFMFANSDEALLQKQEQFLKRLTQLNPNFKHNSISHWLPSLQKQSDNQAVFKQAKNKGTLDIAERVTGQAFASTKSPLLTYETLAASAFKPLLLSQMVVEPSQSITWMSISGISSDQLINEVEKSKGVYIYNKPQQISALLSDYREYLLLSLVLAGLISWLLFSWRFSIKIALLQVTILSVVVLSMLWICNAIQGSLSLFNLLGALLVIALAIDYLVFYQINKLEPKNVLAISLSAASSMWVFGMLSASETPAIFSFGLSVMVGILAIYFLSPLSVLKPQKEL</sequence>
<feature type="transmembrane region" description="Helical" evidence="1">
    <location>
        <begin position="635"/>
        <end position="657"/>
    </location>
</feature>
<dbReference type="RefSeq" id="WP_077535182.1">
    <property type="nucleotide sequence ID" value="NZ_CANLYY010000010.1"/>
</dbReference>
<accession>A0A1Q2GTJ5</accession>
<reference evidence="2 3" key="1">
    <citation type="submission" date="2017-02" db="EMBL/GenBank/DDBJ databases">
        <title>Complete genome sequence of the cold-active Pseudoalteromonas aliena strain EH1 isolated from Arctic seawater.</title>
        <authorList>
            <person name="Kim E."/>
            <person name="Heo E."/>
            <person name="Kim H."/>
            <person name="Kim D."/>
        </authorList>
    </citation>
    <scope>NUCLEOTIDE SEQUENCE [LARGE SCALE GENOMIC DNA]</scope>
    <source>
        <strain evidence="2 3">EH1</strain>
    </source>
</reference>
<keyword evidence="1" id="KW-1133">Transmembrane helix</keyword>
<evidence type="ECO:0000256" key="1">
    <source>
        <dbReference type="SAM" id="Phobius"/>
    </source>
</evidence>
<feature type="transmembrane region" description="Helical" evidence="1">
    <location>
        <begin position="293"/>
        <end position="311"/>
    </location>
</feature>
<evidence type="ECO:0000313" key="2">
    <source>
        <dbReference type="EMBL" id="AQP98448.1"/>
    </source>
</evidence>
<dbReference type="PANTHER" id="PTHR33406:SF13">
    <property type="entry name" value="MEMBRANE PROTEIN YDFJ"/>
    <property type="match status" value="1"/>
</dbReference>
<feature type="transmembrane region" description="Helical" evidence="1">
    <location>
        <begin position="332"/>
        <end position="353"/>
    </location>
</feature>
<dbReference type="InterPro" id="IPR050545">
    <property type="entry name" value="Mycobact_MmpL"/>
</dbReference>
<keyword evidence="1" id="KW-0812">Transmembrane</keyword>